<accession>A0A024TMC4</accession>
<dbReference type="RefSeq" id="XP_008876787.1">
    <property type="nucleotide sequence ID" value="XM_008878565.1"/>
</dbReference>
<name>A0A024TMC4_9STRA</name>
<proteinExistence type="predicted"/>
<protein>
    <submittedName>
        <fullName evidence="1">Uncharacterized protein</fullName>
    </submittedName>
</protein>
<organism evidence="1">
    <name type="scientific">Aphanomyces invadans</name>
    <dbReference type="NCBI Taxonomy" id="157072"/>
    <lineage>
        <taxon>Eukaryota</taxon>
        <taxon>Sar</taxon>
        <taxon>Stramenopiles</taxon>
        <taxon>Oomycota</taxon>
        <taxon>Saprolegniomycetes</taxon>
        <taxon>Saprolegniales</taxon>
        <taxon>Verrucalvaceae</taxon>
        <taxon>Aphanomyces</taxon>
    </lineage>
</organism>
<dbReference type="EMBL" id="KI913985">
    <property type="protein sequence ID" value="ETV94472.1"/>
    <property type="molecule type" value="Genomic_DNA"/>
</dbReference>
<sequence length="142" mass="15751">MNRTSVQLAAIDRRLRRLAAQPLALQNSAVDRVLADCRFRLNLLRRKFRALVAIELYEMPASTRYRASQWLNDARTLVGDGPAHEDVEFSTLDGFLLAEDVALLDEFVVQVSRSHHVLDAAFATAFPSPSASAVETNLALVS</sequence>
<gene>
    <name evidence="1" type="ORF">H310_11796</name>
</gene>
<dbReference type="VEuPathDB" id="FungiDB:H310_11796"/>
<dbReference type="GeneID" id="20088846"/>
<reference evidence="1" key="1">
    <citation type="submission" date="2013-12" db="EMBL/GenBank/DDBJ databases">
        <title>The Genome Sequence of Aphanomyces invadans NJM9701.</title>
        <authorList>
            <consortium name="The Broad Institute Genomics Platform"/>
            <person name="Russ C."/>
            <person name="Tyler B."/>
            <person name="van West P."/>
            <person name="Dieguez-Uribeondo J."/>
            <person name="Young S.K."/>
            <person name="Zeng Q."/>
            <person name="Gargeya S."/>
            <person name="Fitzgerald M."/>
            <person name="Abouelleil A."/>
            <person name="Alvarado L."/>
            <person name="Chapman S.B."/>
            <person name="Gainer-Dewar J."/>
            <person name="Goldberg J."/>
            <person name="Griggs A."/>
            <person name="Gujja S."/>
            <person name="Hansen M."/>
            <person name="Howarth C."/>
            <person name="Imamovic A."/>
            <person name="Ireland A."/>
            <person name="Larimer J."/>
            <person name="McCowan C."/>
            <person name="Murphy C."/>
            <person name="Pearson M."/>
            <person name="Poon T.W."/>
            <person name="Priest M."/>
            <person name="Roberts A."/>
            <person name="Saif S."/>
            <person name="Shea T."/>
            <person name="Sykes S."/>
            <person name="Wortman J."/>
            <person name="Nusbaum C."/>
            <person name="Birren B."/>
        </authorList>
    </citation>
    <scope>NUCLEOTIDE SEQUENCE [LARGE SCALE GENOMIC DNA]</scope>
    <source>
        <strain evidence="1">NJM9701</strain>
    </source>
</reference>
<dbReference type="AlphaFoldDB" id="A0A024TMC4"/>
<evidence type="ECO:0000313" key="1">
    <source>
        <dbReference type="EMBL" id="ETV94472.1"/>
    </source>
</evidence>